<dbReference type="InterPro" id="IPR028133">
    <property type="entry name" value="Dynamitin"/>
</dbReference>
<dbReference type="AlphaFoldDB" id="A0A1I7WC11"/>
<dbReference type="GO" id="GO:0005869">
    <property type="term" value="C:dynactin complex"/>
    <property type="evidence" value="ECO:0007669"/>
    <property type="project" value="InterPro"/>
</dbReference>
<evidence type="ECO:0000256" key="1">
    <source>
        <dbReference type="ARBA" id="ARBA00004496"/>
    </source>
</evidence>
<comment type="similarity">
    <text evidence="2">Belongs to the dynactin subunit 2 family.</text>
</comment>
<dbReference type="GO" id="GO:0005737">
    <property type="term" value="C:cytoplasm"/>
    <property type="evidence" value="ECO:0007669"/>
    <property type="project" value="UniProtKB-SubCell"/>
</dbReference>
<name>A0A1I7WC11_HETBA</name>
<sequence length="255" mass="29518">MSLHGKEDIYESEDLPESDQVNDFIKEEVNDPEHLELVHIDIDAAKKRFEGRILNCKDVDFSDSIAKKRLKAYGSSAYVLEIVGREYEQPETPEQKFNRLTFEINELADMIKDQNVTPTGIMTDSSINQLLDELKDVRVAKICGQTIQVKQEDRSERKNVKLNDDKLLSLEQRISRIESLIGPIDSTRQPIVDAVEDLRFRTEAFNPAYIEGMEIRLNSIITKLEQVGCLSNYYFKLFFMLDPYSLTSFDNYDFL</sequence>
<reference evidence="6" key="1">
    <citation type="submission" date="2016-11" db="UniProtKB">
        <authorList>
            <consortium name="WormBaseParasite"/>
        </authorList>
    </citation>
    <scope>IDENTIFICATION</scope>
</reference>
<keyword evidence="3" id="KW-0963">Cytoplasm</keyword>
<dbReference type="PANTHER" id="PTHR15346">
    <property type="entry name" value="DYNACTIN SUBUNIT"/>
    <property type="match status" value="1"/>
</dbReference>
<dbReference type="GO" id="GO:0030286">
    <property type="term" value="C:dynein complex"/>
    <property type="evidence" value="ECO:0007669"/>
    <property type="project" value="UniProtKB-KW"/>
</dbReference>
<evidence type="ECO:0000313" key="5">
    <source>
        <dbReference type="Proteomes" id="UP000095283"/>
    </source>
</evidence>
<dbReference type="WBParaSite" id="Hba_02246">
    <property type="protein sequence ID" value="Hba_02246"/>
    <property type="gene ID" value="Hba_02246"/>
</dbReference>
<comment type="subcellular location">
    <subcellularLocation>
        <location evidence="1">Cytoplasm</location>
    </subcellularLocation>
</comment>
<evidence type="ECO:0000256" key="4">
    <source>
        <dbReference type="ARBA" id="ARBA00023017"/>
    </source>
</evidence>
<accession>A0A1I7WC11</accession>
<evidence type="ECO:0000256" key="2">
    <source>
        <dbReference type="ARBA" id="ARBA00006176"/>
    </source>
</evidence>
<evidence type="ECO:0000313" key="6">
    <source>
        <dbReference type="WBParaSite" id="Hba_02246"/>
    </source>
</evidence>
<keyword evidence="4" id="KW-0243">Dynein</keyword>
<dbReference type="GO" id="GO:0007017">
    <property type="term" value="P:microtubule-based process"/>
    <property type="evidence" value="ECO:0007669"/>
    <property type="project" value="InterPro"/>
</dbReference>
<dbReference type="Proteomes" id="UP000095283">
    <property type="component" value="Unplaced"/>
</dbReference>
<dbReference type="Pfam" id="PF04912">
    <property type="entry name" value="Dynamitin"/>
    <property type="match status" value="1"/>
</dbReference>
<keyword evidence="5" id="KW-1185">Reference proteome</keyword>
<protein>
    <submittedName>
        <fullName evidence="6">Uncharacterized protein</fullName>
    </submittedName>
</protein>
<evidence type="ECO:0000256" key="3">
    <source>
        <dbReference type="ARBA" id="ARBA00022490"/>
    </source>
</evidence>
<organism evidence="5 6">
    <name type="scientific">Heterorhabditis bacteriophora</name>
    <name type="common">Entomopathogenic nematode worm</name>
    <dbReference type="NCBI Taxonomy" id="37862"/>
    <lineage>
        <taxon>Eukaryota</taxon>
        <taxon>Metazoa</taxon>
        <taxon>Ecdysozoa</taxon>
        <taxon>Nematoda</taxon>
        <taxon>Chromadorea</taxon>
        <taxon>Rhabditida</taxon>
        <taxon>Rhabditina</taxon>
        <taxon>Rhabditomorpha</taxon>
        <taxon>Strongyloidea</taxon>
        <taxon>Heterorhabditidae</taxon>
        <taxon>Heterorhabditis</taxon>
    </lineage>
</organism>
<proteinExistence type="inferred from homology"/>